<evidence type="ECO:0000313" key="2">
    <source>
        <dbReference type="EMBL" id="SEN26968.1"/>
    </source>
</evidence>
<dbReference type="Pfam" id="PF12276">
    <property type="entry name" value="DUF3617"/>
    <property type="match status" value="1"/>
</dbReference>
<dbReference type="Proteomes" id="UP000199459">
    <property type="component" value="Unassembled WGS sequence"/>
</dbReference>
<evidence type="ECO:0000313" key="3">
    <source>
        <dbReference type="Proteomes" id="UP000199459"/>
    </source>
</evidence>
<evidence type="ECO:0008006" key="4">
    <source>
        <dbReference type="Google" id="ProtNLM"/>
    </source>
</evidence>
<evidence type="ECO:0000256" key="1">
    <source>
        <dbReference type="SAM" id="SignalP"/>
    </source>
</evidence>
<dbReference type="AlphaFoldDB" id="A0A1H8F7F0"/>
<feature type="chain" id="PRO_5011697610" description="DUF3617 domain-containing protein" evidence="1">
    <location>
        <begin position="27"/>
        <end position="192"/>
    </location>
</feature>
<keyword evidence="1" id="KW-0732">Signal</keyword>
<sequence>MRILSAMRRVLFFIFCFAVTVTPAAAEQYPVRPGLWEVTTTSDLLSLVPHIPSGQMRQITELAGQYGLVLPEIKDNAAISQICITPAMARHEIPTYFYDSQSGCSVQNASRRGDRFQLELVCDNARFQGNGVAEGVFISPEQFSSHTEFDSVVMGTPVFATAQTRAQWVGDACTVNQPATQPPGTPEFFPLQ</sequence>
<dbReference type="EMBL" id="FOCP01000012">
    <property type="protein sequence ID" value="SEN26968.1"/>
    <property type="molecule type" value="Genomic_DNA"/>
</dbReference>
<organism evidence="2 3">
    <name type="scientific">Nitrosomonas marina</name>
    <dbReference type="NCBI Taxonomy" id="917"/>
    <lineage>
        <taxon>Bacteria</taxon>
        <taxon>Pseudomonadati</taxon>
        <taxon>Pseudomonadota</taxon>
        <taxon>Betaproteobacteria</taxon>
        <taxon>Nitrosomonadales</taxon>
        <taxon>Nitrosomonadaceae</taxon>
        <taxon>Nitrosomonas</taxon>
    </lineage>
</organism>
<accession>A0A1H8F7F0</accession>
<gene>
    <name evidence="2" type="ORF">SAMN05216325_1128</name>
</gene>
<dbReference type="InterPro" id="IPR022061">
    <property type="entry name" value="DUF3617"/>
</dbReference>
<reference evidence="2 3" key="1">
    <citation type="submission" date="2016-10" db="EMBL/GenBank/DDBJ databases">
        <authorList>
            <person name="de Groot N.N."/>
        </authorList>
    </citation>
    <scope>NUCLEOTIDE SEQUENCE [LARGE SCALE GENOMIC DNA]</scope>
    <source>
        <strain evidence="2 3">Nm22</strain>
    </source>
</reference>
<name>A0A1H8F7F0_9PROT</name>
<feature type="signal peptide" evidence="1">
    <location>
        <begin position="1"/>
        <end position="26"/>
    </location>
</feature>
<dbReference type="STRING" id="917.SAMN05216326_10989"/>
<proteinExistence type="predicted"/>
<protein>
    <recommendedName>
        <fullName evidence="4">DUF3617 domain-containing protein</fullName>
    </recommendedName>
</protein>